<keyword evidence="4 6" id="KW-1133">Transmembrane helix</keyword>
<dbReference type="Proteomes" id="UP001589747">
    <property type="component" value="Unassembled WGS sequence"/>
</dbReference>
<keyword evidence="8" id="KW-1185">Reference proteome</keyword>
<accession>A0ABV5KS38</accession>
<evidence type="ECO:0000313" key="7">
    <source>
        <dbReference type="EMBL" id="MFB9326932.1"/>
    </source>
</evidence>
<reference evidence="7 8" key="1">
    <citation type="submission" date="2024-09" db="EMBL/GenBank/DDBJ databases">
        <authorList>
            <person name="Sun Q."/>
            <person name="Mori K."/>
        </authorList>
    </citation>
    <scope>NUCLEOTIDE SEQUENCE [LARGE SCALE GENOMIC DNA]</scope>
    <source>
        <strain evidence="7 8">TISTR 2452</strain>
    </source>
</reference>
<evidence type="ECO:0000256" key="5">
    <source>
        <dbReference type="ARBA" id="ARBA00023136"/>
    </source>
</evidence>
<evidence type="ECO:0000256" key="3">
    <source>
        <dbReference type="ARBA" id="ARBA00022692"/>
    </source>
</evidence>
<feature type="transmembrane region" description="Helical" evidence="6">
    <location>
        <begin position="7"/>
        <end position="26"/>
    </location>
</feature>
<comment type="caution">
    <text evidence="7">The sequence shown here is derived from an EMBL/GenBank/DDBJ whole genome shotgun (WGS) entry which is preliminary data.</text>
</comment>
<evidence type="ECO:0000256" key="2">
    <source>
        <dbReference type="ARBA" id="ARBA00022475"/>
    </source>
</evidence>
<feature type="transmembrane region" description="Helical" evidence="6">
    <location>
        <begin position="32"/>
        <end position="50"/>
    </location>
</feature>
<keyword evidence="5 6" id="KW-0472">Membrane</keyword>
<dbReference type="Pfam" id="PF03899">
    <property type="entry name" value="ATP-synt_I"/>
    <property type="match status" value="1"/>
</dbReference>
<keyword evidence="3 6" id="KW-0812">Transmembrane</keyword>
<organism evidence="7 8">
    <name type="scientific">Paenibacillus aurantiacus</name>
    <dbReference type="NCBI Taxonomy" id="1936118"/>
    <lineage>
        <taxon>Bacteria</taxon>
        <taxon>Bacillati</taxon>
        <taxon>Bacillota</taxon>
        <taxon>Bacilli</taxon>
        <taxon>Bacillales</taxon>
        <taxon>Paenibacillaceae</taxon>
        <taxon>Paenibacillus</taxon>
    </lineage>
</organism>
<evidence type="ECO:0000256" key="6">
    <source>
        <dbReference type="SAM" id="Phobius"/>
    </source>
</evidence>
<feature type="transmembrane region" description="Helical" evidence="6">
    <location>
        <begin position="96"/>
        <end position="116"/>
    </location>
</feature>
<dbReference type="InterPro" id="IPR005598">
    <property type="entry name" value="ATP_synth_I"/>
</dbReference>
<gene>
    <name evidence="7" type="ORF">ACFFSY_13475</name>
</gene>
<dbReference type="PANTHER" id="PTHR40035">
    <property type="entry name" value="ATP SYNTHASE PROTEIN I"/>
    <property type="match status" value="1"/>
</dbReference>
<dbReference type="EMBL" id="JBHMDO010000022">
    <property type="protein sequence ID" value="MFB9326932.1"/>
    <property type="molecule type" value="Genomic_DNA"/>
</dbReference>
<comment type="subcellular location">
    <subcellularLocation>
        <location evidence="1">Cell membrane</location>
        <topology evidence="1">Multi-pass membrane protein</topology>
    </subcellularLocation>
</comment>
<feature type="transmembrane region" description="Helical" evidence="6">
    <location>
        <begin position="71"/>
        <end position="90"/>
    </location>
</feature>
<name>A0ABV5KS38_9BACL</name>
<dbReference type="PANTHER" id="PTHR40035:SF1">
    <property type="entry name" value="ATP SYNTHASE PROTEIN I"/>
    <property type="match status" value="1"/>
</dbReference>
<evidence type="ECO:0000313" key="8">
    <source>
        <dbReference type="Proteomes" id="UP001589747"/>
    </source>
</evidence>
<evidence type="ECO:0000256" key="4">
    <source>
        <dbReference type="ARBA" id="ARBA00022989"/>
    </source>
</evidence>
<dbReference type="RefSeq" id="WP_377494685.1">
    <property type="nucleotide sequence ID" value="NZ_JBHMDO010000022.1"/>
</dbReference>
<sequence>MNEVLQKAARIAVYVISLSLLVWAFAPEWRAVAAGIMLGVSASLMNALLLRRRVDWLGKVTIEQGPRRVGLGLAGRLATVLLAALIAQRYPEHFHLPTTLFACFFMPFASLIFAYMQSKRQS</sequence>
<keyword evidence="2" id="KW-1003">Cell membrane</keyword>
<dbReference type="InterPro" id="IPR039072">
    <property type="entry name" value="ATP_synth_I_Bacilli"/>
</dbReference>
<evidence type="ECO:0000256" key="1">
    <source>
        <dbReference type="ARBA" id="ARBA00004651"/>
    </source>
</evidence>
<protein>
    <submittedName>
        <fullName evidence="7">ATP synthase subunit I</fullName>
    </submittedName>
</protein>
<proteinExistence type="predicted"/>